<dbReference type="EMBL" id="CP011030">
    <property type="protein sequence ID" value="ATC90749.1"/>
    <property type="molecule type" value="Genomic_DNA"/>
</dbReference>
<gene>
    <name evidence="2" type="ORF">PISS_a1874</name>
</gene>
<dbReference type="Proteomes" id="UP000217258">
    <property type="component" value="Chromosome I"/>
</dbReference>
<evidence type="ECO:0000313" key="3">
    <source>
        <dbReference type="Proteomes" id="UP000217258"/>
    </source>
</evidence>
<sequence>MKFILVGFALLSGSVFASANPPPEVTSITLITATHFNHMTQ</sequence>
<organism evidence="2 3">
    <name type="scientific">Pseudoalteromonas issachenkonii</name>
    <dbReference type="NCBI Taxonomy" id="152297"/>
    <lineage>
        <taxon>Bacteria</taxon>
        <taxon>Pseudomonadati</taxon>
        <taxon>Pseudomonadota</taxon>
        <taxon>Gammaproteobacteria</taxon>
        <taxon>Alteromonadales</taxon>
        <taxon>Pseudoalteromonadaceae</taxon>
        <taxon>Pseudoalteromonas</taxon>
    </lineage>
</organism>
<reference evidence="2 3" key="1">
    <citation type="submission" date="2015-06" db="EMBL/GenBank/DDBJ databases">
        <authorList>
            <person name="Xie B.-B."/>
            <person name="Rong J.-C."/>
            <person name="Qin Q.-L."/>
            <person name="Zhang Y.-Z."/>
        </authorList>
    </citation>
    <scope>NUCLEOTIDE SEQUENCE [LARGE SCALE GENOMIC DNA]</scope>
    <source>
        <strain evidence="2 3">KMM 3549</strain>
    </source>
</reference>
<dbReference type="RefSeq" id="WP_279627848.1">
    <property type="nucleotide sequence ID" value="NZ_CP011030.1"/>
</dbReference>
<name>A0ABM6N3S7_9GAMM</name>
<keyword evidence="3" id="KW-1185">Reference proteome</keyword>
<protein>
    <submittedName>
        <fullName evidence="2">Uncharacterized protein</fullName>
    </submittedName>
</protein>
<proteinExistence type="predicted"/>
<accession>A0ABM6N3S7</accession>
<feature type="signal peptide" evidence="1">
    <location>
        <begin position="1"/>
        <end position="19"/>
    </location>
</feature>
<keyword evidence="1" id="KW-0732">Signal</keyword>
<feature type="chain" id="PRO_5045589202" evidence="1">
    <location>
        <begin position="20"/>
        <end position="41"/>
    </location>
</feature>
<evidence type="ECO:0000313" key="2">
    <source>
        <dbReference type="EMBL" id="ATC90749.1"/>
    </source>
</evidence>
<evidence type="ECO:0000256" key="1">
    <source>
        <dbReference type="SAM" id="SignalP"/>
    </source>
</evidence>